<name>A0A3A8PIC5_9BACT</name>
<dbReference type="Proteomes" id="UP000272888">
    <property type="component" value="Unassembled WGS sequence"/>
</dbReference>
<protein>
    <submittedName>
        <fullName evidence="1">Uncharacterized protein</fullName>
    </submittedName>
</protein>
<organism evidence="1 2">
    <name type="scientific">Corallococcus llansteffanensis</name>
    <dbReference type="NCBI Taxonomy" id="2316731"/>
    <lineage>
        <taxon>Bacteria</taxon>
        <taxon>Pseudomonadati</taxon>
        <taxon>Myxococcota</taxon>
        <taxon>Myxococcia</taxon>
        <taxon>Myxococcales</taxon>
        <taxon>Cystobacterineae</taxon>
        <taxon>Myxococcaceae</taxon>
        <taxon>Corallococcus</taxon>
    </lineage>
</organism>
<accession>A0A3A8PIC5</accession>
<dbReference type="EMBL" id="RAWB01000331">
    <property type="protein sequence ID" value="RKH53335.1"/>
    <property type="molecule type" value="Genomic_DNA"/>
</dbReference>
<sequence length="386" mass="41628">MGGVRTLWFWRPGMSGAVTVSHQVRGAVLFDPALSYVAFLERDAQDVAFVRVARTETCTDAACPLATPLQVQGGKPVLSSGGKTLLLSDGPRGWLIDVPSSAVTDLGLLRGPPFISPKGTRYGVHTPDDSVQLFDTATRTPLWEHVWKDDVWHPGWWSIGALMLDEVNVLVNTEGQWGPVAPPLYHITYVCDAQGCRSTPAVNETCSRSRLEKLPALACYHDPCATRGCAQGFSRHVDSTGAYIPGTIGDIVLGPTFSDDQGTVMGRVIKEYRPGSPPTLVLEMTEGAQKLSLAQTSHNPFGPLLFVPNPKRLLFRQMKTLSDGATQSRIVTWDGGHSVVEVGELAPNDQPAGASIVRDNPPTLYMDVSPTPDDAGAPRSIIRVPL</sequence>
<evidence type="ECO:0000313" key="2">
    <source>
        <dbReference type="Proteomes" id="UP000272888"/>
    </source>
</evidence>
<reference evidence="2" key="1">
    <citation type="submission" date="2018-09" db="EMBL/GenBank/DDBJ databases">
        <authorList>
            <person name="Livingstone P.G."/>
            <person name="Whitworth D.E."/>
        </authorList>
    </citation>
    <scope>NUCLEOTIDE SEQUENCE [LARGE SCALE GENOMIC DNA]</scope>
    <source>
        <strain evidence="2">CA051B</strain>
    </source>
</reference>
<comment type="caution">
    <text evidence="1">The sequence shown here is derived from an EMBL/GenBank/DDBJ whole genome shotgun (WGS) entry which is preliminary data.</text>
</comment>
<dbReference type="AlphaFoldDB" id="A0A3A8PIC5"/>
<evidence type="ECO:0000313" key="1">
    <source>
        <dbReference type="EMBL" id="RKH53335.1"/>
    </source>
</evidence>
<keyword evidence="2" id="KW-1185">Reference proteome</keyword>
<gene>
    <name evidence="1" type="ORF">D7V93_26875</name>
</gene>
<proteinExistence type="predicted"/>